<comment type="subcellular location">
    <subcellularLocation>
        <location evidence="1">Nucleus</location>
    </subcellularLocation>
</comment>
<dbReference type="InterPro" id="IPR047348">
    <property type="entry name" value="XRCC3-like_C"/>
</dbReference>
<dbReference type="PANTHER" id="PTHR46487:SF1">
    <property type="entry name" value="DNA REPAIR PROTEIN XRCC3"/>
    <property type="match status" value="1"/>
</dbReference>
<reference evidence="8" key="1">
    <citation type="submission" date="2022-03" db="EMBL/GenBank/DDBJ databases">
        <authorList>
            <person name="Sayadi A."/>
        </authorList>
    </citation>
    <scope>NUCLEOTIDE SEQUENCE</scope>
</reference>
<comment type="caution">
    <text evidence="8">The sequence shown here is derived from an EMBL/GenBank/DDBJ whole genome shotgun (WGS) entry which is preliminary data.</text>
</comment>
<keyword evidence="4" id="KW-0067">ATP-binding</keyword>
<dbReference type="SUPFAM" id="SSF52540">
    <property type="entry name" value="P-loop containing nucleoside triphosphate hydrolases"/>
    <property type="match status" value="1"/>
</dbReference>
<dbReference type="OrthoDB" id="1861185at2759"/>
<dbReference type="GO" id="GO:0090656">
    <property type="term" value="P:t-circle formation"/>
    <property type="evidence" value="ECO:0007669"/>
    <property type="project" value="TreeGrafter"/>
</dbReference>
<dbReference type="PIRSF" id="PIRSF005856">
    <property type="entry name" value="Rad51"/>
    <property type="match status" value="1"/>
</dbReference>
<sequence length="308" mass="34165">MSTREACTVSDQKQTAGSADNISLVLQSDEEQLKISGLSKREIAKVRKNAFLHSFSPKFRTANTLPPWERLGAGCQCIDSILNGGFPINGISEVFGYSGTGKTQLGMQLALNVQLPCAIGGKNKGAVYICTEDVFPSKRYHQLAKSFRTSHNCSDIDFEGQTYLYHCADFELLKKTLSVQLPRLLKMKEIGLVVLDSIAGPFRSDYVEANYHNRGQHINEIAKALHHIAESYSIAVVCMNQVTQNQKEDTIEPCLGLAWGNNVTCRFYISRLGSDSTRVFETIFAPDLPNRKCYFTISSQGITADLTF</sequence>
<evidence type="ECO:0000313" key="9">
    <source>
        <dbReference type="Proteomes" id="UP001152888"/>
    </source>
</evidence>
<dbReference type="InterPro" id="IPR020588">
    <property type="entry name" value="RecA_ATP-bd"/>
</dbReference>
<evidence type="ECO:0000256" key="5">
    <source>
        <dbReference type="ARBA" id="ARBA00023204"/>
    </source>
</evidence>
<keyword evidence="6" id="KW-0539">Nucleus</keyword>
<dbReference type="PANTHER" id="PTHR46487">
    <property type="entry name" value="DNA REPAIR PROTEIN XRCC3"/>
    <property type="match status" value="1"/>
</dbReference>
<feature type="domain" description="RecA family profile 1" evidence="7">
    <location>
        <begin position="67"/>
        <end position="242"/>
    </location>
</feature>
<dbReference type="CDD" id="cd19491">
    <property type="entry name" value="XRCC3"/>
    <property type="match status" value="1"/>
</dbReference>
<gene>
    <name evidence="8" type="ORF">ACAOBT_LOCUS11613</name>
</gene>
<dbReference type="Gene3D" id="3.40.50.300">
    <property type="entry name" value="P-loop containing nucleotide triphosphate hydrolases"/>
    <property type="match status" value="1"/>
</dbReference>
<accession>A0A9P0KJG0</accession>
<keyword evidence="5" id="KW-0234">DNA repair</keyword>
<proteinExistence type="predicted"/>
<dbReference type="GO" id="GO:0000722">
    <property type="term" value="P:telomere maintenance via recombination"/>
    <property type="evidence" value="ECO:0007669"/>
    <property type="project" value="TreeGrafter"/>
</dbReference>
<dbReference type="AlphaFoldDB" id="A0A9P0KJG0"/>
<dbReference type="EMBL" id="CAKOFQ010006836">
    <property type="protein sequence ID" value="CAH1975452.1"/>
    <property type="molecule type" value="Genomic_DNA"/>
</dbReference>
<dbReference type="InterPro" id="IPR027417">
    <property type="entry name" value="P-loop_NTPase"/>
</dbReference>
<keyword evidence="2" id="KW-0547">Nucleotide-binding</keyword>
<dbReference type="GO" id="GO:0140664">
    <property type="term" value="F:ATP-dependent DNA damage sensor activity"/>
    <property type="evidence" value="ECO:0007669"/>
    <property type="project" value="InterPro"/>
</dbReference>
<evidence type="ECO:0000256" key="4">
    <source>
        <dbReference type="ARBA" id="ARBA00022840"/>
    </source>
</evidence>
<dbReference type="InterPro" id="IPR013632">
    <property type="entry name" value="Rad51_C"/>
</dbReference>
<dbReference type="GO" id="GO:0071140">
    <property type="term" value="P:resolution of mitotic recombination intermediates"/>
    <property type="evidence" value="ECO:0007669"/>
    <property type="project" value="TreeGrafter"/>
</dbReference>
<dbReference type="GO" id="GO:0005657">
    <property type="term" value="C:replication fork"/>
    <property type="evidence" value="ECO:0007669"/>
    <property type="project" value="TreeGrafter"/>
</dbReference>
<organism evidence="8 9">
    <name type="scientific">Acanthoscelides obtectus</name>
    <name type="common">Bean weevil</name>
    <name type="synonym">Bruchus obtectus</name>
    <dbReference type="NCBI Taxonomy" id="200917"/>
    <lineage>
        <taxon>Eukaryota</taxon>
        <taxon>Metazoa</taxon>
        <taxon>Ecdysozoa</taxon>
        <taxon>Arthropoda</taxon>
        <taxon>Hexapoda</taxon>
        <taxon>Insecta</taxon>
        <taxon>Pterygota</taxon>
        <taxon>Neoptera</taxon>
        <taxon>Endopterygota</taxon>
        <taxon>Coleoptera</taxon>
        <taxon>Polyphaga</taxon>
        <taxon>Cucujiformia</taxon>
        <taxon>Chrysomeloidea</taxon>
        <taxon>Chrysomelidae</taxon>
        <taxon>Bruchinae</taxon>
        <taxon>Bruchini</taxon>
        <taxon>Acanthoscelides</taxon>
    </lineage>
</organism>
<dbReference type="GO" id="GO:0005524">
    <property type="term" value="F:ATP binding"/>
    <property type="evidence" value="ECO:0007669"/>
    <property type="project" value="UniProtKB-KW"/>
</dbReference>
<dbReference type="GO" id="GO:0033065">
    <property type="term" value="C:Rad51C-XRCC3 complex"/>
    <property type="evidence" value="ECO:0007669"/>
    <property type="project" value="TreeGrafter"/>
</dbReference>
<dbReference type="GO" id="GO:0000400">
    <property type="term" value="F:four-way junction DNA binding"/>
    <property type="evidence" value="ECO:0007669"/>
    <property type="project" value="TreeGrafter"/>
</dbReference>
<dbReference type="PROSITE" id="PS50162">
    <property type="entry name" value="RECA_2"/>
    <property type="match status" value="1"/>
</dbReference>
<dbReference type="Pfam" id="PF08423">
    <property type="entry name" value="Rad51"/>
    <property type="match status" value="1"/>
</dbReference>
<evidence type="ECO:0000259" key="7">
    <source>
        <dbReference type="PROSITE" id="PS50162"/>
    </source>
</evidence>
<evidence type="ECO:0000256" key="1">
    <source>
        <dbReference type="ARBA" id="ARBA00004123"/>
    </source>
</evidence>
<dbReference type="Proteomes" id="UP001152888">
    <property type="component" value="Unassembled WGS sequence"/>
</dbReference>
<keyword evidence="3" id="KW-0227">DNA damage</keyword>
<evidence type="ECO:0000256" key="2">
    <source>
        <dbReference type="ARBA" id="ARBA00022741"/>
    </source>
</evidence>
<name>A0A9P0KJG0_ACAOB</name>
<evidence type="ECO:0000256" key="6">
    <source>
        <dbReference type="ARBA" id="ARBA00023242"/>
    </source>
</evidence>
<dbReference type="GO" id="GO:0045003">
    <property type="term" value="P:double-strand break repair via synthesis-dependent strand annealing"/>
    <property type="evidence" value="ECO:0007669"/>
    <property type="project" value="TreeGrafter"/>
</dbReference>
<evidence type="ECO:0000256" key="3">
    <source>
        <dbReference type="ARBA" id="ARBA00022763"/>
    </source>
</evidence>
<protein>
    <recommendedName>
        <fullName evidence="7">RecA family profile 1 domain-containing protein</fullName>
    </recommendedName>
</protein>
<keyword evidence="9" id="KW-1185">Reference proteome</keyword>
<evidence type="ECO:0000313" key="8">
    <source>
        <dbReference type="EMBL" id="CAH1975452.1"/>
    </source>
</evidence>
<dbReference type="InterPro" id="IPR016467">
    <property type="entry name" value="DNA_recomb/repair_RecA-like"/>
</dbReference>